<proteinExistence type="predicted"/>
<reference evidence="2 3" key="1">
    <citation type="submission" date="2015-09" db="EMBL/GenBank/DDBJ databases">
        <title>Identification and resolution of microdiversity through metagenomic sequencing of parallel consortia.</title>
        <authorList>
            <person name="Nelson W.C."/>
            <person name="Romine M.F."/>
            <person name="Lindemann S.R."/>
        </authorList>
    </citation>
    <scope>NUCLEOTIDE SEQUENCE [LARGE SCALE GENOMIC DNA]</scope>
    <source>
        <strain evidence="2">Ana</strain>
    </source>
</reference>
<accession>A0A0P7ZQ22</accession>
<evidence type="ECO:0000313" key="2">
    <source>
        <dbReference type="EMBL" id="KPQ37244.1"/>
    </source>
</evidence>
<gene>
    <name evidence="2" type="ORF">HLUCCA11_02090</name>
</gene>
<keyword evidence="2" id="KW-0378">Hydrolase</keyword>
<dbReference type="AlphaFoldDB" id="A0A0P7ZQ22"/>
<dbReference type="EMBL" id="LJZR01000002">
    <property type="protein sequence ID" value="KPQ37244.1"/>
    <property type="molecule type" value="Genomic_DNA"/>
</dbReference>
<name>A0A0P7ZQ22_9CYAN</name>
<dbReference type="Proteomes" id="UP000050465">
    <property type="component" value="Unassembled WGS sequence"/>
</dbReference>
<protein>
    <submittedName>
        <fullName evidence="2">Cytosol aminopeptidase family, catalytic domain</fullName>
    </submittedName>
</protein>
<comment type="caution">
    <text evidence="2">The sequence shown here is derived from an EMBL/GenBank/DDBJ whole genome shotgun (WGS) entry which is preliminary data.</text>
</comment>
<sequence length="110" mass="11436">MELKNIAHLDCAATVSHRIYGGSAYTDANTYAAPRLGLADANSYATGHNTLVIATSHTSARTTAYSQNASGNASAHAYSTHNSSHAVSSSRYRSIGSISATSTFAVRSNP</sequence>
<organism evidence="2 3">
    <name type="scientific">Phormidesmis priestleyi Ana</name>
    <dbReference type="NCBI Taxonomy" id="1666911"/>
    <lineage>
        <taxon>Bacteria</taxon>
        <taxon>Bacillati</taxon>
        <taxon>Cyanobacteriota</taxon>
        <taxon>Cyanophyceae</taxon>
        <taxon>Leptolyngbyales</taxon>
        <taxon>Leptolyngbyaceae</taxon>
        <taxon>Phormidesmis</taxon>
    </lineage>
</organism>
<keyword evidence="2" id="KW-0645">Protease</keyword>
<evidence type="ECO:0000256" key="1">
    <source>
        <dbReference type="SAM" id="MobiDB-lite"/>
    </source>
</evidence>
<feature type="region of interest" description="Disordered" evidence="1">
    <location>
        <begin position="65"/>
        <end position="89"/>
    </location>
</feature>
<dbReference type="STRING" id="1666911.HLUCCA11_02090"/>
<feature type="compositionally biased region" description="Low complexity" evidence="1">
    <location>
        <begin position="78"/>
        <end position="89"/>
    </location>
</feature>
<keyword evidence="2" id="KW-0031">Aminopeptidase</keyword>
<dbReference type="GO" id="GO:0004177">
    <property type="term" value="F:aminopeptidase activity"/>
    <property type="evidence" value="ECO:0007669"/>
    <property type="project" value="UniProtKB-KW"/>
</dbReference>
<evidence type="ECO:0000313" key="3">
    <source>
        <dbReference type="Proteomes" id="UP000050465"/>
    </source>
</evidence>